<comment type="caution">
    <text evidence="3">The sequence shown here is derived from an EMBL/GenBank/DDBJ whole genome shotgun (WGS) entry which is preliminary data.</text>
</comment>
<dbReference type="Proteomes" id="UP000663851">
    <property type="component" value="Unassembled WGS sequence"/>
</dbReference>
<accession>A0A821VM91</accession>
<reference evidence="3" key="1">
    <citation type="submission" date="2021-02" db="EMBL/GenBank/DDBJ databases">
        <authorList>
            <person name="Nowell W R."/>
        </authorList>
    </citation>
    <scope>NUCLEOTIDE SEQUENCE</scope>
</reference>
<proteinExistence type="predicted"/>
<evidence type="ECO:0000256" key="1">
    <source>
        <dbReference type="SAM" id="MobiDB-lite"/>
    </source>
</evidence>
<sequence length="21" mass="2409">MLALSSIDNHPMLPIPDQFLR</sequence>
<organism evidence="3 4">
    <name type="scientific">Rotaria socialis</name>
    <dbReference type="NCBI Taxonomy" id="392032"/>
    <lineage>
        <taxon>Eukaryota</taxon>
        <taxon>Metazoa</taxon>
        <taxon>Spiralia</taxon>
        <taxon>Gnathifera</taxon>
        <taxon>Rotifera</taxon>
        <taxon>Eurotatoria</taxon>
        <taxon>Bdelloidea</taxon>
        <taxon>Philodinida</taxon>
        <taxon>Philodinidae</taxon>
        <taxon>Rotaria</taxon>
    </lineage>
</organism>
<evidence type="ECO:0000313" key="3">
    <source>
        <dbReference type="EMBL" id="CAF4910626.1"/>
    </source>
</evidence>
<dbReference type="EMBL" id="CAJOBS010006241">
    <property type="protein sequence ID" value="CAF4910626.1"/>
    <property type="molecule type" value="Genomic_DNA"/>
</dbReference>
<evidence type="ECO:0000313" key="2">
    <source>
        <dbReference type="EMBL" id="CAF4574707.1"/>
    </source>
</evidence>
<protein>
    <submittedName>
        <fullName evidence="3">Uncharacterized protein</fullName>
    </submittedName>
</protein>
<evidence type="ECO:0000313" key="4">
    <source>
        <dbReference type="Proteomes" id="UP000663838"/>
    </source>
</evidence>
<dbReference type="AlphaFoldDB" id="A0A821VM91"/>
<feature type="region of interest" description="Disordered" evidence="1">
    <location>
        <begin position="1"/>
        <end position="21"/>
    </location>
</feature>
<name>A0A821VM91_9BILA</name>
<dbReference type="Proteomes" id="UP000663838">
    <property type="component" value="Unassembled WGS sequence"/>
</dbReference>
<feature type="non-terminal residue" evidence="3">
    <location>
        <position position="21"/>
    </location>
</feature>
<gene>
    <name evidence="2" type="ORF">HFQ381_LOCUS32206</name>
    <name evidence="3" type="ORF">TOA249_LOCUS31362</name>
</gene>
<dbReference type="EMBL" id="CAJOBO010007526">
    <property type="protein sequence ID" value="CAF4574707.1"/>
    <property type="molecule type" value="Genomic_DNA"/>
</dbReference>